<protein>
    <submittedName>
        <fullName evidence="1">Uncharacterized protein</fullName>
    </submittedName>
</protein>
<reference evidence="1 2" key="1">
    <citation type="submission" date="2015-08" db="EMBL/GenBank/DDBJ databases">
        <title>Genomic sequence of Lactobacillus heilongjiangensis DSM 28069, isolated from Chinese traditional pickle.</title>
        <authorList>
            <person name="Jiang X."/>
            <person name="Zheng B."/>
            <person name="Cheng H."/>
        </authorList>
    </citation>
    <scope>NUCLEOTIDE SEQUENCE [LARGE SCALE GENOMIC DNA]</scope>
    <source>
        <strain evidence="1 2">DSM 28069</strain>
    </source>
</reference>
<sequence length="84" mass="9486">MTKIFKKLNSIIGNINKAISSITFDTTQIIKPENGVPKTHIVTQSSYSNSKLKERDAIKSDFDAIGNDLFKSLKQYEKSKFDES</sequence>
<keyword evidence="2" id="KW-1185">Reference proteome</keyword>
<name>A0A0K2LBH5_9LACO</name>
<proteinExistence type="predicted"/>
<accession>A0A0K2LBH5</accession>
<evidence type="ECO:0000313" key="2">
    <source>
        <dbReference type="Proteomes" id="UP000061546"/>
    </source>
</evidence>
<dbReference type="AlphaFoldDB" id="A0A0K2LBH5"/>
<dbReference type="Proteomes" id="UP000061546">
    <property type="component" value="Chromosome"/>
</dbReference>
<dbReference type="OrthoDB" id="2326667at2"/>
<dbReference type="KEGG" id="lhi:JP39_04365"/>
<evidence type="ECO:0000313" key="1">
    <source>
        <dbReference type="EMBL" id="ALB28651.1"/>
    </source>
</evidence>
<dbReference type="EMBL" id="CP012559">
    <property type="protein sequence ID" value="ALB28651.1"/>
    <property type="molecule type" value="Genomic_DNA"/>
</dbReference>
<dbReference type="RefSeq" id="WP_041500830.1">
    <property type="nucleotide sequence ID" value="NZ_BJDV01000012.1"/>
</dbReference>
<organism evidence="1 2">
    <name type="scientific">Companilactobacillus heilongjiangensis</name>
    <dbReference type="NCBI Taxonomy" id="1074467"/>
    <lineage>
        <taxon>Bacteria</taxon>
        <taxon>Bacillati</taxon>
        <taxon>Bacillota</taxon>
        <taxon>Bacilli</taxon>
        <taxon>Lactobacillales</taxon>
        <taxon>Lactobacillaceae</taxon>
        <taxon>Companilactobacillus</taxon>
    </lineage>
</organism>
<gene>
    <name evidence="1" type="ORF">JP39_04365</name>
</gene>